<evidence type="ECO:0000256" key="2">
    <source>
        <dbReference type="SAM" id="MobiDB-lite"/>
    </source>
</evidence>
<dbReference type="Proteomes" id="UP001057375">
    <property type="component" value="Unassembled WGS sequence"/>
</dbReference>
<feature type="region of interest" description="Disordered" evidence="2">
    <location>
        <begin position="230"/>
        <end position="333"/>
    </location>
</feature>
<evidence type="ECO:0000313" key="4">
    <source>
        <dbReference type="Proteomes" id="UP001057375"/>
    </source>
</evidence>
<feature type="region of interest" description="Disordered" evidence="2">
    <location>
        <begin position="676"/>
        <end position="723"/>
    </location>
</feature>
<feature type="compositionally biased region" description="Polar residues" evidence="2">
    <location>
        <begin position="1699"/>
        <end position="1716"/>
    </location>
</feature>
<accession>A0ABQ5KKT8</accession>
<proteinExistence type="predicted"/>
<feature type="region of interest" description="Disordered" evidence="2">
    <location>
        <begin position="136"/>
        <end position="161"/>
    </location>
</feature>
<feature type="compositionally biased region" description="Polar residues" evidence="2">
    <location>
        <begin position="237"/>
        <end position="253"/>
    </location>
</feature>
<dbReference type="EMBL" id="BQXS01010010">
    <property type="protein sequence ID" value="GKT32581.1"/>
    <property type="molecule type" value="Genomic_DNA"/>
</dbReference>
<feature type="region of interest" description="Disordered" evidence="2">
    <location>
        <begin position="1494"/>
        <end position="1532"/>
    </location>
</feature>
<name>A0ABQ5KKT8_9EUKA</name>
<feature type="compositionally biased region" description="Polar residues" evidence="2">
    <location>
        <begin position="140"/>
        <end position="161"/>
    </location>
</feature>
<organism evidence="3 4">
    <name type="scientific">Aduncisulcus paluster</name>
    <dbReference type="NCBI Taxonomy" id="2918883"/>
    <lineage>
        <taxon>Eukaryota</taxon>
        <taxon>Metamonada</taxon>
        <taxon>Carpediemonas-like organisms</taxon>
        <taxon>Aduncisulcus</taxon>
    </lineage>
</organism>
<evidence type="ECO:0000256" key="1">
    <source>
        <dbReference type="SAM" id="Coils"/>
    </source>
</evidence>
<feature type="region of interest" description="Disordered" evidence="2">
    <location>
        <begin position="1683"/>
        <end position="1742"/>
    </location>
</feature>
<feature type="compositionally biased region" description="Polar residues" evidence="2">
    <location>
        <begin position="303"/>
        <end position="320"/>
    </location>
</feature>
<sequence>MRRTGNSQKRATYRHFQFKEQPTIPVDTSPAINAKVLQRARQLASAVVHSPVVQIKTGIGVRKGIARRPQSGGYRRESHETSLLSPGSYHRSSSALSHHSSMGRSLLSYESRISSAYPSESRRYSDDFRDSYVGGCGIDSGSTNQTKSPQSYSFDPTQGLVSSTRTKFPPQHIHVVPRESPASTSTYDKIDMMSAEQRPKPPLPASVATAFAIDSPQVPESFSTSFAEYEKYERSGEQSNHTISNLGSSSISPNDHDENPASTPTTSTYRKSRFAQVPSLDNLSPDPISSHISAYHSSMGRRPQTTLSTLRPRSHNSSLVRTIPRSTDGAGQPTAVSNEIPMLSRLPSLLQSYLEPSQSEFTPIPTRFFKIHRAISYPQQANNNKIKFVNGKWEIIRFPSLNPPILGEKEWLSSLVSSESADLKRFNSSHVPFMLSRSVDYVCGIVNSTIGASVKHVIDEEVNRLHQVKERKLRKYMKRKAENEEDEMLRRTHTSMLATMLTSDVERDGLRSLGVDVESVRKKEAIEKRRKERREKNRNFAKTLLHSSSSSSLLDDDESETTDLDALDDDIDYEELLKEKLNSKRKSREELYNSVIDAVLPRLQNVLETPGVLQTTDTHIHNALCFLKEIARKCNEKQLISIHQDETEIEEHEEESYNHSEAVFQHSSSFQPAISREHISSRSLNSNSDKSSEHEEEEEEDDEEHSHEEEAEEEEGEVRDDMSVDSEIAAKIIGSPLKTGDIPLSSSDSYLKATSSMGHSYDNATVTASSSINISEESAKYSDIPFKIDNSANPLKLLVSDDTLETVLNSLHNYIADAIQKRDEFYNSVVYMLLRLLISSHIESSQGKSLGVTANTVASLEVPSEISSEQSKHPVPILPSLVSDLPSSTAQSLSYKLKNGPITSSQPSVAERGKVTSLLSLVPPSNTLDKKSMQELHDKTRKEWEKERSHLLSRISRLEGQLVRLRGELKEEKDKVLEFEEKEREWEEIKMGVAVVDDSGDRSMKGKRSSHRVSISNGKEGTTMEDSEGDFSGANHSDVQLNIPIDDPSTSVTNLGVRTIDQRKPPEDGSIFSLIEGAVVADPSGALHDHSMVSLSEIRRLRLLSQGAASMFSSMTARGHKAANFLLRYARRKLRESLMNKNDVKNMHKAQEEEMELRGHECPIEIFVNVFSEKMQELIENDWKRRVLTINLIKTYQEGGLDAVKPGKMTKAQIEAESKVAEIEVELKKLDKEALHDYASSSSKDCLDELVEASKEFSALSPLTQAHSESFLGCIARAMLKIPTVPPLTTSNGKSIAVWPVPKKREVSSVLQKCLLMRSIRLQESRRQEKLRISRLYGIGGHDGVNTNCYDGTVEPFGKKTSISDNPIPSGPTSFATRFDPASSMSSSFCHDVIWYIFSQTQDAIKMKQVLEVLVNGMLLHGSGDTFIGLCWDLFNNKYSHNEIDFISIVLSHIHQSVPGKTIMIEITARTAKEIIGYVLPALPEIQQDRIVASAEPTGGATKKSKGNAKGKEKPGSKLPGQTIPDPLQNNGVPDDAMVKIGTYLRALVTARYASIFSEGAVFLKRLCSMCGIEMIDSSLLETKTKKKAKPKGKPKGKPKQKKTRDPHPTFFTLPNPISLSSLSTVPHPHARVTCSEFVEFVNTHLKHVMLSEEEVCGLYLECYLDLASSNVNILMEPLAPTTAKGKKDLAHEGVGNNGRYTKASSSQSGDSTPTMTRGRKQHTSTPTSGKNSVTVNPPDGLVHKDIGVPPIHLIERLVMRIQDRLILSRPSLTHATYVIDELAAPKLLHETVSHLGDITKSILMPTLEDLFKHSGGYVNGSVVDGVVKQAVTAALRSREIPRRFSEVDLTKKGREVVKRILQEKIKLGSYVDQSWIALIRESFSSLNDSLEEDKDTNTLLLNFDSFLSYARAWVLSRPSAPSVFHPSKQLGLLRTLSESFSQDVQAVIQSELDSARGIITEELIRIFKEGGNGSVGLSVNMNSLPMLSARYRATLDDKVEEALTARGGREEEEDAPFGLQALKDKFSAR</sequence>
<feature type="compositionally biased region" description="Acidic residues" evidence="2">
    <location>
        <begin position="694"/>
        <end position="718"/>
    </location>
</feature>
<feature type="compositionally biased region" description="Basic residues" evidence="2">
    <location>
        <begin position="1585"/>
        <end position="1605"/>
    </location>
</feature>
<protein>
    <submittedName>
        <fullName evidence="3">Uncharacterized protein</fullName>
    </submittedName>
</protein>
<feature type="coiled-coil region" evidence="1">
    <location>
        <begin position="941"/>
        <end position="989"/>
    </location>
</feature>
<feature type="region of interest" description="Disordered" evidence="2">
    <location>
        <begin position="1584"/>
        <end position="1610"/>
    </location>
</feature>
<evidence type="ECO:0000313" key="3">
    <source>
        <dbReference type="EMBL" id="GKT32581.1"/>
    </source>
</evidence>
<feature type="compositionally biased region" description="Polar residues" evidence="2">
    <location>
        <begin position="1724"/>
        <end position="1736"/>
    </location>
</feature>
<feature type="region of interest" description="Disordered" evidence="2">
    <location>
        <begin position="999"/>
        <end position="1029"/>
    </location>
</feature>
<feature type="region of interest" description="Disordered" evidence="2">
    <location>
        <begin position="66"/>
        <end position="96"/>
    </location>
</feature>
<feature type="compositionally biased region" description="Polar residues" evidence="2">
    <location>
        <begin position="260"/>
        <end position="269"/>
    </location>
</feature>
<comment type="caution">
    <text evidence="3">The sequence shown here is derived from an EMBL/GenBank/DDBJ whole genome shotgun (WGS) entry which is preliminary data.</text>
</comment>
<gene>
    <name evidence="3" type="ORF">ADUPG1_006702</name>
</gene>
<reference evidence="3" key="1">
    <citation type="submission" date="2022-03" db="EMBL/GenBank/DDBJ databases">
        <title>Draft genome sequence of Aduncisulcus paluster, a free-living microaerophilic Fornicata.</title>
        <authorList>
            <person name="Yuyama I."/>
            <person name="Kume K."/>
            <person name="Tamura T."/>
            <person name="Inagaki Y."/>
            <person name="Hashimoto T."/>
        </authorList>
    </citation>
    <scope>NUCLEOTIDE SEQUENCE</scope>
    <source>
        <strain evidence="3">NY0171</strain>
    </source>
</reference>
<keyword evidence="1" id="KW-0175">Coiled coil</keyword>
<keyword evidence="4" id="KW-1185">Reference proteome</keyword>